<keyword evidence="10" id="KW-1185">Reference proteome</keyword>
<dbReference type="Proteomes" id="UP000005413">
    <property type="component" value="Unassembled WGS sequence"/>
</dbReference>
<dbReference type="EMBL" id="AEUN01000023">
    <property type="protein sequence ID" value="EHJ08968.1"/>
    <property type="molecule type" value="Genomic_DNA"/>
</dbReference>
<dbReference type="OrthoDB" id="9816041at2"/>
<feature type="transmembrane region" description="Helical" evidence="7">
    <location>
        <begin position="82"/>
        <end position="101"/>
    </location>
</feature>
<feature type="transmembrane region" description="Helical" evidence="7">
    <location>
        <begin position="338"/>
        <end position="356"/>
    </location>
</feature>
<dbReference type="SUPFAM" id="SSF103473">
    <property type="entry name" value="MFS general substrate transporter"/>
    <property type="match status" value="1"/>
</dbReference>
<evidence type="ECO:0000256" key="1">
    <source>
        <dbReference type="ARBA" id="ARBA00004651"/>
    </source>
</evidence>
<keyword evidence="4 7" id="KW-0812">Transmembrane</keyword>
<proteinExistence type="predicted"/>
<dbReference type="RefSeq" id="WP_002461862.1">
    <property type="nucleotide sequence ID" value="NZ_AEUN01000023.1"/>
</dbReference>
<dbReference type="InterPro" id="IPR036259">
    <property type="entry name" value="MFS_trans_sf"/>
</dbReference>
<dbReference type="PRINTS" id="PR01036">
    <property type="entry name" value="TCRTETB"/>
</dbReference>
<dbReference type="AlphaFoldDB" id="G5JFR5"/>
<keyword evidence="2" id="KW-0813">Transport</keyword>
<keyword evidence="6 7" id="KW-0472">Membrane</keyword>
<gene>
    <name evidence="9" type="ORF">SS7213T_01396</name>
</gene>
<evidence type="ECO:0000313" key="9">
    <source>
        <dbReference type="EMBL" id="EHJ08968.1"/>
    </source>
</evidence>
<feature type="transmembrane region" description="Helical" evidence="7">
    <location>
        <begin position="202"/>
        <end position="221"/>
    </location>
</feature>
<feature type="transmembrane region" description="Helical" evidence="7">
    <location>
        <begin position="107"/>
        <end position="128"/>
    </location>
</feature>
<evidence type="ECO:0000256" key="2">
    <source>
        <dbReference type="ARBA" id="ARBA00022448"/>
    </source>
</evidence>
<comment type="caution">
    <text evidence="9">The sequence shown here is derived from an EMBL/GenBank/DDBJ whole genome shotgun (WGS) entry which is preliminary data.</text>
</comment>
<dbReference type="PROSITE" id="PS50850">
    <property type="entry name" value="MFS"/>
    <property type="match status" value="1"/>
</dbReference>
<dbReference type="PATRIC" id="fig|911238.3.peg.260"/>
<name>G5JFR5_9STAP</name>
<dbReference type="PANTHER" id="PTHR42718:SF46">
    <property type="entry name" value="BLR6921 PROTEIN"/>
    <property type="match status" value="1"/>
</dbReference>
<dbReference type="NCBIfam" id="TIGR00711">
    <property type="entry name" value="efflux_EmrB"/>
    <property type="match status" value="1"/>
</dbReference>
<dbReference type="Gene3D" id="1.20.1250.20">
    <property type="entry name" value="MFS general substrate transporter like domains"/>
    <property type="match status" value="1"/>
</dbReference>
<evidence type="ECO:0000256" key="3">
    <source>
        <dbReference type="ARBA" id="ARBA00022475"/>
    </source>
</evidence>
<feature type="transmembrane region" description="Helical" evidence="7">
    <location>
        <begin position="272"/>
        <end position="297"/>
    </location>
</feature>
<dbReference type="PANTHER" id="PTHR42718">
    <property type="entry name" value="MAJOR FACILITATOR SUPERFAMILY MULTIDRUG TRANSPORTER MFSC"/>
    <property type="match status" value="1"/>
</dbReference>
<evidence type="ECO:0000256" key="6">
    <source>
        <dbReference type="ARBA" id="ARBA00023136"/>
    </source>
</evidence>
<sequence length="470" mass="50774">MSQRQQNKVPKHIMIAAWAITLGAIAPMLDATMINIAIKQLNETFHSQIEVTQWTITGYVLALAIAVPIAGWLINHFNGKKVFINAMLLFGITSLLAGLSWNMTALIIFRVAQGFSAGLITTLMFTLIVKIAGREHTGKVMAIVSTPMIFGPILGPVLGGVIIHLLSWRWIFFINIIILIIAIPLMMKYIPQFEPFNSNSKLDAIGIVLLGLISTLLILGVTRLSNATHAIDMMSLVLISLAIIFAGIYILYNIRMNYNTILPITLFKSKSYSAASIGLLLANIGIMGPMLIIPLYFQVFKGYSTIETAIALIPQGVGMLLTRPYIGKMIDQIGAKSVIIYSIIIAMFGSIPLLFITDHTSIWIISLILFIRGCSVGGINLGLTTDAYLGVAESNLAEAGIGINIIENVGSSVGTAIIATVIAIIMPATHTTVSHTLTAYHAGFLVAVIAILLIIIPALMLTSHNNKALN</sequence>
<feature type="transmembrane region" description="Helical" evidence="7">
    <location>
        <begin position="438"/>
        <end position="461"/>
    </location>
</feature>
<feature type="transmembrane region" description="Helical" evidence="7">
    <location>
        <begin position="309"/>
        <end position="326"/>
    </location>
</feature>
<organism evidence="9 10">
    <name type="scientific">Staphylococcus simiae CCM 7213 = CCUG 51256</name>
    <dbReference type="NCBI Taxonomy" id="911238"/>
    <lineage>
        <taxon>Bacteria</taxon>
        <taxon>Bacillati</taxon>
        <taxon>Bacillota</taxon>
        <taxon>Bacilli</taxon>
        <taxon>Bacillales</taxon>
        <taxon>Staphylococcaceae</taxon>
        <taxon>Staphylococcus</taxon>
    </lineage>
</organism>
<feature type="transmembrane region" description="Helical" evidence="7">
    <location>
        <begin position="140"/>
        <end position="164"/>
    </location>
</feature>
<keyword evidence="3" id="KW-1003">Cell membrane</keyword>
<evidence type="ECO:0000259" key="8">
    <source>
        <dbReference type="PROSITE" id="PS50850"/>
    </source>
</evidence>
<feature type="transmembrane region" description="Helical" evidence="7">
    <location>
        <begin position="233"/>
        <end position="252"/>
    </location>
</feature>
<evidence type="ECO:0000256" key="4">
    <source>
        <dbReference type="ARBA" id="ARBA00022692"/>
    </source>
</evidence>
<protein>
    <recommendedName>
        <fullName evidence="8">Major facilitator superfamily (MFS) profile domain-containing protein</fullName>
    </recommendedName>
</protein>
<dbReference type="GO" id="GO:0022857">
    <property type="term" value="F:transmembrane transporter activity"/>
    <property type="evidence" value="ECO:0007669"/>
    <property type="project" value="InterPro"/>
</dbReference>
<dbReference type="Pfam" id="PF07690">
    <property type="entry name" value="MFS_1"/>
    <property type="match status" value="1"/>
</dbReference>
<evidence type="ECO:0000256" key="7">
    <source>
        <dbReference type="SAM" id="Phobius"/>
    </source>
</evidence>
<feature type="transmembrane region" description="Helical" evidence="7">
    <location>
        <begin position="362"/>
        <end position="384"/>
    </location>
</feature>
<evidence type="ECO:0000313" key="10">
    <source>
        <dbReference type="Proteomes" id="UP000005413"/>
    </source>
</evidence>
<dbReference type="InterPro" id="IPR011701">
    <property type="entry name" value="MFS"/>
</dbReference>
<feature type="transmembrane region" description="Helical" evidence="7">
    <location>
        <begin position="170"/>
        <end position="190"/>
    </location>
</feature>
<dbReference type="Gene3D" id="1.20.1720.10">
    <property type="entry name" value="Multidrug resistance protein D"/>
    <property type="match status" value="1"/>
</dbReference>
<dbReference type="GO" id="GO:0005886">
    <property type="term" value="C:plasma membrane"/>
    <property type="evidence" value="ECO:0007669"/>
    <property type="project" value="UniProtKB-SubCell"/>
</dbReference>
<accession>G5JFR5</accession>
<feature type="domain" description="Major facilitator superfamily (MFS) profile" evidence="8">
    <location>
        <begin position="16"/>
        <end position="465"/>
    </location>
</feature>
<comment type="subcellular location">
    <subcellularLocation>
        <location evidence="1">Cell membrane</location>
        <topology evidence="1">Multi-pass membrane protein</topology>
    </subcellularLocation>
</comment>
<keyword evidence="5 7" id="KW-1133">Transmembrane helix</keyword>
<dbReference type="InterPro" id="IPR004638">
    <property type="entry name" value="EmrB-like"/>
</dbReference>
<reference evidence="9 10" key="1">
    <citation type="journal article" date="2012" name="BMC Genomics">
        <title>Comparative genomic analysis of the genus Staphylococcus including Staphylococcus aureus and its newly described sister species Staphylococcus simiae.</title>
        <authorList>
            <person name="Suzuki H."/>
            <person name="Lefebure T."/>
            <person name="Pavinski Bitar P."/>
            <person name="Stanhope M.J."/>
        </authorList>
    </citation>
    <scope>NUCLEOTIDE SEQUENCE [LARGE SCALE GENOMIC DNA]</scope>
    <source>
        <strain evidence="9 10">CCM 7213</strain>
    </source>
</reference>
<feature type="transmembrane region" description="Helical" evidence="7">
    <location>
        <begin position="56"/>
        <end position="75"/>
    </location>
</feature>
<dbReference type="InterPro" id="IPR020846">
    <property type="entry name" value="MFS_dom"/>
</dbReference>
<feature type="transmembrane region" description="Helical" evidence="7">
    <location>
        <begin position="405"/>
        <end position="426"/>
    </location>
</feature>
<evidence type="ECO:0000256" key="5">
    <source>
        <dbReference type="ARBA" id="ARBA00022989"/>
    </source>
</evidence>
<feature type="transmembrane region" description="Helical" evidence="7">
    <location>
        <begin position="12"/>
        <end position="36"/>
    </location>
</feature>